<feature type="transmembrane region" description="Helical" evidence="1">
    <location>
        <begin position="20"/>
        <end position="41"/>
    </location>
</feature>
<dbReference type="PANTHER" id="PTHR14859:SF15">
    <property type="entry name" value="ENDONUCLEASE_EXONUCLEASE_PHOSPHATASE DOMAIN-CONTAINING PROTEIN"/>
    <property type="match status" value="1"/>
</dbReference>
<protein>
    <submittedName>
        <fullName evidence="3">Endonuclease/exonuclease/phosphatase family protein</fullName>
    </submittedName>
</protein>
<dbReference type="GO" id="GO:0004519">
    <property type="term" value="F:endonuclease activity"/>
    <property type="evidence" value="ECO:0007669"/>
    <property type="project" value="UniProtKB-KW"/>
</dbReference>
<keyword evidence="4" id="KW-1185">Reference proteome</keyword>
<gene>
    <name evidence="3" type="ORF">U1T56_00795</name>
</gene>
<keyword evidence="3" id="KW-0378">Hydrolase</keyword>
<dbReference type="EMBL" id="JBBLZC010000001">
    <property type="protein sequence ID" value="MEK0081673.1"/>
    <property type="molecule type" value="Genomic_DNA"/>
</dbReference>
<evidence type="ECO:0000259" key="2">
    <source>
        <dbReference type="Pfam" id="PF03372"/>
    </source>
</evidence>
<feature type="transmembrane region" description="Helical" evidence="1">
    <location>
        <begin position="77"/>
        <end position="96"/>
    </location>
</feature>
<dbReference type="InterPro" id="IPR005135">
    <property type="entry name" value="Endo/exonuclease/phosphatase"/>
</dbReference>
<evidence type="ECO:0000313" key="3">
    <source>
        <dbReference type="EMBL" id="MEK0081673.1"/>
    </source>
</evidence>
<dbReference type="PANTHER" id="PTHR14859">
    <property type="entry name" value="CALCOFLUOR WHITE HYPERSENSITIVE PROTEIN PRECURSOR"/>
    <property type="match status" value="1"/>
</dbReference>
<evidence type="ECO:0000256" key="1">
    <source>
        <dbReference type="SAM" id="Phobius"/>
    </source>
</evidence>
<keyword evidence="1" id="KW-1133">Transmembrane helix</keyword>
<dbReference type="Pfam" id="PF03372">
    <property type="entry name" value="Exo_endo_phos"/>
    <property type="match status" value="1"/>
</dbReference>
<keyword evidence="3" id="KW-0255">Endonuclease</keyword>
<dbReference type="SUPFAM" id="SSF56219">
    <property type="entry name" value="DNase I-like"/>
    <property type="match status" value="1"/>
</dbReference>
<dbReference type="Proteomes" id="UP001375743">
    <property type="component" value="Unassembled WGS sequence"/>
</dbReference>
<organism evidence="3 4">
    <name type="scientific">Benzoatithermus flavus</name>
    <dbReference type="NCBI Taxonomy" id="3108223"/>
    <lineage>
        <taxon>Bacteria</taxon>
        <taxon>Pseudomonadati</taxon>
        <taxon>Pseudomonadota</taxon>
        <taxon>Alphaproteobacteria</taxon>
        <taxon>Geminicoccales</taxon>
        <taxon>Geminicoccaceae</taxon>
        <taxon>Benzoatithermus</taxon>
    </lineage>
</organism>
<keyword evidence="1" id="KW-0812">Transmembrane</keyword>
<reference evidence="3 4" key="1">
    <citation type="submission" date="2024-01" db="EMBL/GenBank/DDBJ databases">
        <title>Multi-omics insights into the function and evolution of sodium benzoate biodegradation pathways in Benzoatithermus flavus gen. nov., sp. nov. from hot spring.</title>
        <authorList>
            <person name="Hu C.-J."/>
            <person name="Li W.-J."/>
        </authorList>
    </citation>
    <scope>NUCLEOTIDE SEQUENCE [LARGE SCALE GENOMIC DNA]</scope>
    <source>
        <strain evidence="3 4">SYSU G07066</strain>
    </source>
</reference>
<keyword evidence="3" id="KW-0540">Nuclease</keyword>
<proteinExistence type="predicted"/>
<feature type="domain" description="Endonuclease/exonuclease/phosphatase" evidence="2">
    <location>
        <begin position="115"/>
        <end position="330"/>
    </location>
</feature>
<dbReference type="InterPro" id="IPR051916">
    <property type="entry name" value="GPI-anchor_lipid_remodeler"/>
</dbReference>
<keyword evidence="1" id="KW-0472">Membrane</keyword>
<sequence>MMLSPWTAEPNRTPGPMDKVVGILLGGTIIALALATLLSLLARHGWLLDLLTFARQHLVVIGLVLAGAALRTKRRRWALAAGALAACNLVLVLAQAGPGALTSRASASGVELRVLTLNLLAENYYTKRVVRYLRASGADIVALQELTPYWAEKLAELQDIYPYVSPPLQPWKSSSVILSRHPFVEAGAMRAPADTVTGKWNRPLRAVVDVGSERIAVYVVHPETPRSLQQWQMRNRYFAWLGEEVRRLDGERPRIVLGDFNTPPWSPFLQDFAAAAEVHQAAAGLRWPTRQPLILAPYLSWLGAPVDHILLSPGLEAAAFTVGSDVKSDHLPVIADVWLPAHHDGPSPHPSAARPAR</sequence>
<accession>A0ABU8XKF4</accession>
<name>A0ABU8XKF4_9PROT</name>
<dbReference type="RefSeq" id="WP_418157524.1">
    <property type="nucleotide sequence ID" value="NZ_JBBLZC010000001.1"/>
</dbReference>
<dbReference type="Gene3D" id="3.60.10.10">
    <property type="entry name" value="Endonuclease/exonuclease/phosphatase"/>
    <property type="match status" value="1"/>
</dbReference>
<dbReference type="InterPro" id="IPR036691">
    <property type="entry name" value="Endo/exonu/phosph_ase_sf"/>
</dbReference>
<evidence type="ECO:0000313" key="4">
    <source>
        <dbReference type="Proteomes" id="UP001375743"/>
    </source>
</evidence>
<comment type="caution">
    <text evidence="3">The sequence shown here is derived from an EMBL/GenBank/DDBJ whole genome shotgun (WGS) entry which is preliminary data.</text>
</comment>
<feature type="transmembrane region" description="Helical" evidence="1">
    <location>
        <begin position="53"/>
        <end position="70"/>
    </location>
</feature>